<feature type="compositionally biased region" description="Low complexity" evidence="1">
    <location>
        <begin position="280"/>
        <end position="291"/>
    </location>
</feature>
<proteinExistence type="predicted"/>
<dbReference type="RefSeq" id="XP_056514463.1">
    <property type="nucleotide sequence ID" value="XM_056653396.1"/>
</dbReference>
<reference evidence="2" key="1">
    <citation type="submission" date="2022-11" db="EMBL/GenBank/DDBJ databases">
        <authorList>
            <person name="Petersen C."/>
        </authorList>
    </citation>
    <scope>NUCLEOTIDE SEQUENCE</scope>
    <source>
        <strain evidence="2">IBT 34128</strain>
    </source>
</reference>
<protein>
    <submittedName>
        <fullName evidence="2">Uncharacterized protein</fullName>
    </submittedName>
</protein>
<accession>A0A9W9KHL2</accession>
<dbReference type="GeneID" id="81392564"/>
<dbReference type="AlphaFoldDB" id="A0A9W9KHL2"/>
<feature type="compositionally biased region" description="Basic and acidic residues" evidence="1">
    <location>
        <begin position="660"/>
        <end position="669"/>
    </location>
</feature>
<feature type="compositionally biased region" description="Basic and acidic residues" evidence="1">
    <location>
        <begin position="594"/>
        <end position="606"/>
    </location>
</feature>
<feature type="region of interest" description="Disordered" evidence="1">
    <location>
        <begin position="498"/>
        <end position="622"/>
    </location>
</feature>
<feature type="compositionally biased region" description="Low complexity" evidence="1">
    <location>
        <begin position="121"/>
        <end position="135"/>
    </location>
</feature>
<gene>
    <name evidence="2" type="ORF">NUU61_002814</name>
</gene>
<feature type="compositionally biased region" description="Low complexity" evidence="1">
    <location>
        <begin position="261"/>
        <end position="272"/>
    </location>
</feature>
<dbReference type="Proteomes" id="UP001141434">
    <property type="component" value="Unassembled WGS sequence"/>
</dbReference>
<feature type="compositionally biased region" description="Polar residues" evidence="1">
    <location>
        <begin position="536"/>
        <end position="550"/>
    </location>
</feature>
<feature type="compositionally biased region" description="Basic and acidic residues" evidence="1">
    <location>
        <begin position="106"/>
        <end position="118"/>
    </location>
</feature>
<feature type="region of interest" description="Disordered" evidence="1">
    <location>
        <begin position="246"/>
        <end position="301"/>
    </location>
</feature>
<evidence type="ECO:0000256" key="1">
    <source>
        <dbReference type="SAM" id="MobiDB-lite"/>
    </source>
</evidence>
<keyword evidence="3" id="KW-1185">Reference proteome</keyword>
<feature type="region of interest" description="Disordered" evidence="1">
    <location>
        <begin position="635"/>
        <end position="669"/>
    </location>
</feature>
<evidence type="ECO:0000313" key="3">
    <source>
        <dbReference type="Proteomes" id="UP001141434"/>
    </source>
</evidence>
<feature type="compositionally biased region" description="Polar residues" evidence="1">
    <location>
        <begin position="580"/>
        <end position="590"/>
    </location>
</feature>
<sequence length="700" mass="76044">MSARGYDSDAQCIVTPTHMDRFAGSPAARGFRRLGLGNLIEQSHDMPSSGFGANERNHMISETREAPPGMCFTPPGSLNLPLSMRGTGTPCATDEGTRSLPSLGEGRLEDHPGNRPDFARSLPSLPLSQGGSNPSHLERFPTIEVPVGFNGQNLMADWVQFLKTKGQNHSMTSSGSLTNQAADITVPKSRQSNTSPRSFSGTRSLHLGDLGISHMLAAPSMSSELLSGNPSTVDLVRANRYGMLLSSSNEKNRPHQKSETSANAGSGSQSQAFPHKRDASSIYSRPSSPFSAGAPTNPQSPKVHAVNILKSTLGSKDNLLGESAIVENNPDQRIDFLQSKFVERFDSASAEAYRVRAVSSEASELGSPRKVSIGWMSGGRRVGYGYTMVSGAEEGSEHPRLKDTSNENQTSNEKMQEVPAVDRNEETKDCQLAKHSNNTLKPAETSTVQHGSSMTADEPDCQALSGADTLSKRNTVADITRETTVSASLWARLRNRSSRDHDHALTTNEPSPQVIPPSDQGDVPPNAGITGIMTDTLVNRWSRMSRNPSIQPRPRKDREDTHHGRKTWVLGASRPDKGQDTSISIEQPGSLQPEECRVTAQDDKNASKVHNSPPSAPRSNRWGFMFFRHRQSRRISTAHPKGPSQASSGQYQDCTSNSLDRADSTRSNRAEDLASMYQECIEMPGSFEGSQWASRLSRVL</sequence>
<comment type="caution">
    <text evidence="2">The sequence shown here is derived from an EMBL/GenBank/DDBJ whole genome shotgun (WGS) entry which is preliminary data.</text>
</comment>
<dbReference type="OrthoDB" id="4226789at2759"/>
<dbReference type="EMBL" id="JAPMSZ010000004">
    <property type="protein sequence ID" value="KAJ5105467.1"/>
    <property type="molecule type" value="Genomic_DNA"/>
</dbReference>
<feature type="compositionally biased region" description="Basic and acidic residues" evidence="1">
    <location>
        <begin position="395"/>
        <end position="405"/>
    </location>
</feature>
<organism evidence="2 3">
    <name type="scientific">Penicillium alfredii</name>
    <dbReference type="NCBI Taxonomy" id="1506179"/>
    <lineage>
        <taxon>Eukaryota</taxon>
        <taxon>Fungi</taxon>
        <taxon>Dikarya</taxon>
        <taxon>Ascomycota</taxon>
        <taxon>Pezizomycotina</taxon>
        <taxon>Eurotiomycetes</taxon>
        <taxon>Eurotiomycetidae</taxon>
        <taxon>Eurotiales</taxon>
        <taxon>Aspergillaceae</taxon>
        <taxon>Penicillium</taxon>
    </lineage>
</organism>
<feature type="region of interest" description="Disordered" evidence="1">
    <location>
        <begin position="88"/>
        <end position="138"/>
    </location>
</feature>
<evidence type="ECO:0000313" key="2">
    <source>
        <dbReference type="EMBL" id="KAJ5105467.1"/>
    </source>
</evidence>
<feature type="compositionally biased region" description="Basic and acidic residues" evidence="1">
    <location>
        <begin position="414"/>
        <end position="432"/>
    </location>
</feature>
<feature type="region of interest" description="Disordered" evidence="1">
    <location>
        <begin position="391"/>
        <end position="467"/>
    </location>
</feature>
<reference evidence="2" key="2">
    <citation type="journal article" date="2023" name="IMA Fungus">
        <title>Comparative genomic study of the Penicillium genus elucidates a diverse pangenome and 15 lateral gene transfer events.</title>
        <authorList>
            <person name="Petersen C."/>
            <person name="Sorensen T."/>
            <person name="Nielsen M.R."/>
            <person name="Sondergaard T.E."/>
            <person name="Sorensen J.L."/>
            <person name="Fitzpatrick D.A."/>
            <person name="Frisvad J.C."/>
            <person name="Nielsen K.L."/>
        </authorList>
    </citation>
    <scope>NUCLEOTIDE SEQUENCE</scope>
    <source>
        <strain evidence="2">IBT 34128</strain>
    </source>
</reference>
<feature type="compositionally biased region" description="Polar residues" evidence="1">
    <location>
        <begin position="644"/>
        <end position="659"/>
    </location>
</feature>
<name>A0A9W9KHL2_9EURO</name>
<feature type="region of interest" description="Disordered" evidence="1">
    <location>
        <begin position="168"/>
        <end position="202"/>
    </location>
</feature>
<feature type="compositionally biased region" description="Polar residues" evidence="1">
    <location>
        <begin position="434"/>
        <end position="455"/>
    </location>
</feature>